<evidence type="ECO:0000256" key="2">
    <source>
        <dbReference type="ARBA" id="ARBA00022980"/>
    </source>
</evidence>
<dbReference type="AlphaFoldDB" id="D6PC87"/>
<keyword evidence="2" id="KW-0689">Ribosomal protein</keyword>
<dbReference type="GO" id="GO:0006412">
    <property type="term" value="P:translation"/>
    <property type="evidence" value="ECO:0007669"/>
    <property type="project" value="InterPro"/>
</dbReference>
<evidence type="ECO:0000313" key="5">
    <source>
        <dbReference type="EMBL" id="ADD93338.1"/>
    </source>
</evidence>
<dbReference type="Gene3D" id="3.40.1370.10">
    <property type="match status" value="1"/>
</dbReference>
<sequence length="97" mass="10831">MKTKAYNLVNSVDQEEMDAGLLAETYSVEAKDGKAVQLPDAFTSQIREDLVRSAVLASRANRRQSYGHRAHSGKRSPQPGMKHSVEWWARGEESPES</sequence>
<feature type="region of interest" description="Disordered" evidence="4">
    <location>
        <begin position="59"/>
        <end position="97"/>
    </location>
</feature>
<dbReference type="GO" id="GO:1990904">
    <property type="term" value="C:ribonucleoprotein complex"/>
    <property type="evidence" value="ECO:0007669"/>
    <property type="project" value="UniProtKB-KW"/>
</dbReference>
<dbReference type="SUPFAM" id="SSF52166">
    <property type="entry name" value="Ribosomal protein L4"/>
    <property type="match status" value="1"/>
</dbReference>
<organism evidence="5">
    <name type="scientific">uncultured archaeon MedDCM-OCT-S11-C441</name>
    <dbReference type="NCBI Taxonomy" id="743103"/>
    <lineage>
        <taxon>Archaea</taxon>
        <taxon>environmental samples</taxon>
    </lineage>
</organism>
<accession>D6PC87</accession>
<feature type="compositionally biased region" description="Basic residues" evidence="4">
    <location>
        <begin position="60"/>
        <end position="74"/>
    </location>
</feature>
<name>D6PC87_9ARCH</name>
<feature type="compositionally biased region" description="Basic and acidic residues" evidence="4">
    <location>
        <begin position="83"/>
        <end position="97"/>
    </location>
</feature>
<dbReference type="GO" id="GO:0005840">
    <property type="term" value="C:ribosome"/>
    <property type="evidence" value="ECO:0007669"/>
    <property type="project" value="UniProtKB-KW"/>
</dbReference>
<comment type="similarity">
    <text evidence="1">Belongs to the universal ribosomal protein uL4 family.</text>
</comment>
<reference evidence="5" key="1">
    <citation type="journal article" date="2010" name="ISME J.">
        <title>Metagenome of the Mediterranean deep chlorophyll maximum studied by direct and fosmid library 454 pyrosequencing.</title>
        <authorList>
            <person name="Ghai R."/>
            <person name="Martin-Cuadrado A.B."/>
            <person name="Molto A.G."/>
            <person name="Heredia I.G."/>
            <person name="Cabrera R."/>
            <person name="Martin J."/>
            <person name="Verdu M."/>
            <person name="Deschamps P."/>
            <person name="Moreira D."/>
            <person name="Lopez-Garcia P."/>
            <person name="Mira A."/>
            <person name="Rodriguez-Valera F."/>
        </authorList>
    </citation>
    <scope>NUCLEOTIDE SEQUENCE</scope>
</reference>
<evidence type="ECO:0000256" key="4">
    <source>
        <dbReference type="SAM" id="MobiDB-lite"/>
    </source>
</evidence>
<protein>
    <recommendedName>
        <fullName evidence="6">50S ribosomal protein L4</fullName>
    </recommendedName>
</protein>
<keyword evidence="3" id="KW-0687">Ribonucleoprotein</keyword>
<evidence type="ECO:0008006" key="6">
    <source>
        <dbReference type="Google" id="ProtNLM"/>
    </source>
</evidence>
<proteinExistence type="inferred from homology"/>
<dbReference type="EMBL" id="GU942977">
    <property type="protein sequence ID" value="ADD93338.1"/>
    <property type="molecule type" value="Genomic_DNA"/>
</dbReference>
<dbReference type="InterPro" id="IPR023574">
    <property type="entry name" value="Ribosomal_uL4_dom_sf"/>
</dbReference>
<evidence type="ECO:0000256" key="3">
    <source>
        <dbReference type="ARBA" id="ARBA00023274"/>
    </source>
</evidence>
<evidence type="ECO:0000256" key="1">
    <source>
        <dbReference type="ARBA" id="ARBA00010528"/>
    </source>
</evidence>
<dbReference type="GO" id="GO:0003735">
    <property type="term" value="F:structural constituent of ribosome"/>
    <property type="evidence" value="ECO:0007669"/>
    <property type="project" value="InterPro"/>
</dbReference>